<organism evidence="1 2">
    <name type="scientific">Arctium lappa</name>
    <name type="common">Greater burdock</name>
    <name type="synonym">Lappa major</name>
    <dbReference type="NCBI Taxonomy" id="4217"/>
    <lineage>
        <taxon>Eukaryota</taxon>
        <taxon>Viridiplantae</taxon>
        <taxon>Streptophyta</taxon>
        <taxon>Embryophyta</taxon>
        <taxon>Tracheophyta</taxon>
        <taxon>Spermatophyta</taxon>
        <taxon>Magnoliopsida</taxon>
        <taxon>eudicotyledons</taxon>
        <taxon>Gunneridae</taxon>
        <taxon>Pentapetalae</taxon>
        <taxon>asterids</taxon>
        <taxon>campanulids</taxon>
        <taxon>Asterales</taxon>
        <taxon>Asteraceae</taxon>
        <taxon>Carduoideae</taxon>
        <taxon>Cardueae</taxon>
        <taxon>Arctiinae</taxon>
        <taxon>Arctium</taxon>
    </lineage>
</organism>
<name>A0ACB9EH33_ARCLA</name>
<reference evidence="2" key="1">
    <citation type="journal article" date="2022" name="Mol. Ecol. Resour.">
        <title>The genomes of chicory, endive, great burdock and yacon provide insights into Asteraceae palaeo-polyploidization history and plant inulin production.</title>
        <authorList>
            <person name="Fan W."/>
            <person name="Wang S."/>
            <person name="Wang H."/>
            <person name="Wang A."/>
            <person name="Jiang F."/>
            <person name="Liu H."/>
            <person name="Zhao H."/>
            <person name="Xu D."/>
            <person name="Zhang Y."/>
        </authorList>
    </citation>
    <scope>NUCLEOTIDE SEQUENCE [LARGE SCALE GENOMIC DNA]</scope>
    <source>
        <strain evidence="2">cv. Niubang</strain>
    </source>
</reference>
<protein>
    <submittedName>
        <fullName evidence="1">Uncharacterized protein</fullName>
    </submittedName>
</protein>
<accession>A0ACB9EH33</accession>
<evidence type="ECO:0000313" key="1">
    <source>
        <dbReference type="EMBL" id="KAI3758031.1"/>
    </source>
</evidence>
<gene>
    <name evidence="1" type="ORF">L6452_05578</name>
</gene>
<evidence type="ECO:0000313" key="2">
    <source>
        <dbReference type="Proteomes" id="UP001055879"/>
    </source>
</evidence>
<dbReference type="Proteomes" id="UP001055879">
    <property type="component" value="Linkage Group LG02"/>
</dbReference>
<proteinExistence type="predicted"/>
<dbReference type="EMBL" id="CM042048">
    <property type="protein sequence ID" value="KAI3758031.1"/>
    <property type="molecule type" value="Genomic_DNA"/>
</dbReference>
<comment type="caution">
    <text evidence="1">The sequence shown here is derived from an EMBL/GenBank/DDBJ whole genome shotgun (WGS) entry which is preliminary data.</text>
</comment>
<keyword evidence="2" id="KW-1185">Reference proteome</keyword>
<reference evidence="1 2" key="2">
    <citation type="journal article" date="2022" name="Mol. Ecol. Resour.">
        <title>The genomes of chicory, endive, great burdock and yacon provide insights into Asteraceae paleo-polyploidization history and plant inulin production.</title>
        <authorList>
            <person name="Fan W."/>
            <person name="Wang S."/>
            <person name="Wang H."/>
            <person name="Wang A."/>
            <person name="Jiang F."/>
            <person name="Liu H."/>
            <person name="Zhao H."/>
            <person name="Xu D."/>
            <person name="Zhang Y."/>
        </authorList>
    </citation>
    <scope>NUCLEOTIDE SEQUENCE [LARGE SCALE GENOMIC DNA]</scope>
    <source>
        <strain evidence="2">cv. Niubang</strain>
    </source>
</reference>
<sequence>MCYHCDTKSENRLSTTTSVAKFRRSNMEIDCLMEKLRQRPPVARISSHQRPPSSAATRWRSSANATEQKSNALSLSPANNSSLPGSISKPWKKDPTQNRDGLQRQ</sequence>